<reference evidence="8" key="1">
    <citation type="journal article" date="2013" name="Genome Biol.">
        <title>Draft genome of the mountain pine beetle, Dendroctonus ponderosae Hopkins, a major forest pest.</title>
        <authorList>
            <person name="Keeling C.I."/>
            <person name="Yuen M.M."/>
            <person name="Liao N.Y."/>
            <person name="Docking T.R."/>
            <person name="Chan S.K."/>
            <person name="Taylor G.A."/>
            <person name="Palmquist D.L."/>
            <person name="Jackman S.D."/>
            <person name="Nguyen A."/>
            <person name="Li M."/>
            <person name="Henderson H."/>
            <person name="Janes J.K."/>
            <person name="Zhao Y."/>
            <person name="Pandoh P."/>
            <person name="Moore R."/>
            <person name="Sperling F.A."/>
            <person name="Huber D.P."/>
            <person name="Birol I."/>
            <person name="Jones S.J."/>
            <person name="Bohlmann J."/>
        </authorList>
    </citation>
    <scope>NUCLEOTIDE SEQUENCE</scope>
</reference>
<evidence type="ECO:0000313" key="8">
    <source>
        <dbReference type="EMBL" id="ENN72009.1"/>
    </source>
</evidence>
<keyword evidence="4" id="KW-0862">Zinc</keyword>
<evidence type="ECO:0000256" key="3">
    <source>
        <dbReference type="ARBA" id="ARBA00022553"/>
    </source>
</evidence>
<comment type="subcellular location">
    <subcellularLocation>
        <location evidence="1">Cytoplasm</location>
    </subcellularLocation>
</comment>
<dbReference type="InterPro" id="IPR011993">
    <property type="entry name" value="PH-like_dom_sf"/>
</dbReference>
<organism evidence="8">
    <name type="scientific">Dendroctonus ponderosae</name>
    <name type="common">Mountain pine beetle</name>
    <dbReference type="NCBI Taxonomy" id="77166"/>
    <lineage>
        <taxon>Eukaryota</taxon>
        <taxon>Metazoa</taxon>
        <taxon>Ecdysozoa</taxon>
        <taxon>Arthropoda</taxon>
        <taxon>Hexapoda</taxon>
        <taxon>Insecta</taxon>
        <taxon>Pterygota</taxon>
        <taxon>Neoptera</taxon>
        <taxon>Endopterygota</taxon>
        <taxon>Coleoptera</taxon>
        <taxon>Polyphaga</taxon>
        <taxon>Cucujiformia</taxon>
        <taxon>Curculionidae</taxon>
        <taxon>Scolytinae</taxon>
        <taxon>Dendroctonus</taxon>
    </lineage>
</organism>
<dbReference type="GO" id="GO:0005737">
    <property type="term" value="C:cytoplasm"/>
    <property type="evidence" value="ECO:0007669"/>
    <property type="project" value="UniProtKB-SubCell"/>
</dbReference>
<dbReference type="InterPro" id="IPR001849">
    <property type="entry name" value="PH_domain"/>
</dbReference>
<feature type="compositionally biased region" description="Polar residues" evidence="7">
    <location>
        <begin position="945"/>
        <end position="969"/>
    </location>
</feature>
<name>N6SW71_DENPD</name>
<dbReference type="GO" id="GO:0008270">
    <property type="term" value="F:zinc ion binding"/>
    <property type="evidence" value="ECO:0007669"/>
    <property type="project" value="UniProtKB-KW"/>
</dbReference>
<dbReference type="Gene3D" id="1.20.900.10">
    <property type="entry name" value="Dbl homology (DH) domain"/>
    <property type="match status" value="1"/>
</dbReference>
<feature type="region of interest" description="Disordered" evidence="7">
    <location>
        <begin position="797"/>
        <end position="845"/>
    </location>
</feature>
<gene>
    <name evidence="8" type="ORF">YQE_11300</name>
</gene>
<dbReference type="SUPFAM" id="SSF48065">
    <property type="entry name" value="DBL homology domain (DH-domain)"/>
    <property type="match status" value="1"/>
</dbReference>
<evidence type="ECO:0000256" key="6">
    <source>
        <dbReference type="SAM" id="Coils"/>
    </source>
</evidence>
<dbReference type="InterPro" id="IPR000219">
    <property type="entry name" value="DH_dom"/>
</dbReference>
<evidence type="ECO:0000256" key="7">
    <source>
        <dbReference type="SAM" id="MobiDB-lite"/>
    </source>
</evidence>
<dbReference type="PANTHER" id="PTHR13944">
    <property type="entry name" value="AGAP007712-PA"/>
    <property type="match status" value="1"/>
</dbReference>
<dbReference type="Gene3D" id="2.30.29.30">
    <property type="entry name" value="Pleckstrin-homology domain (PH domain)/Phosphotyrosine-binding domain (PTB)"/>
    <property type="match status" value="1"/>
</dbReference>
<dbReference type="PROSITE" id="PS50003">
    <property type="entry name" value="PH_DOMAIN"/>
    <property type="match status" value="1"/>
</dbReference>
<dbReference type="InterPro" id="IPR051632">
    <property type="entry name" value="Rho_GEF"/>
</dbReference>
<dbReference type="EMBL" id="KB741247">
    <property type="protein sequence ID" value="ENN72009.1"/>
    <property type="molecule type" value="Genomic_DNA"/>
</dbReference>
<dbReference type="HOGENOM" id="CLU_001593_0_0_1"/>
<dbReference type="CDD" id="cd00160">
    <property type="entry name" value="RhoGEF"/>
    <property type="match status" value="1"/>
</dbReference>
<evidence type="ECO:0000256" key="2">
    <source>
        <dbReference type="ARBA" id="ARBA00022490"/>
    </source>
</evidence>
<evidence type="ECO:0000256" key="4">
    <source>
        <dbReference type="ARBA" id="ARBA00022771"/>
    </source>
</evidence>
<keyword evidence="3" id="KW-0597">Phosphoprotein</keyword>
<proteinExistence type="predicted"/>
<feature type="compositionally biased region" description="Low complexity" evidence="7">
    <location>
        <begin position="810"/>
        <end position="831"/>
    </location>
</feature>
<evidence type="ECO:0000256" key="5">
    <source>
        <dbReference type="ARBA" id="ARBA00023054"/>
    </source>
</evidence>
<dbReference type="OMA" id="WTPNVPK"/>
<dbReference type="Pfam" id="PF17838">
    <property type="entry name" value="PH_16"/>
    <property type="match status" value="1"/>
</dbReference>
<feature type="compositionally biased region" description="Low complexity" evidence="7">
    <location>
        <begin position="976"/>
        <end position="1000"/>
    </location>
</feature>
<dbReference type="InterPro" id="IPR035899">
    <property type="entry name" value="DBL_dom_sf"/>
</dbReference>
<dbReference type="AlphaFoldDB" id="N6SW71"/>
<dbReference type="SMART" id="SM00325">
    <property type="entry name" value="RhoGEF"/>
    <property type="match status" value="1"/>
</dbReference>
<accession>N6SW71</accession>
<feature type="non-terminal residue" evidence="8">
    <location>
        <position position="1"/>
    </location>
</feature>
<feature type="coiled-coil region" evidence="6">
    <location>
        <begin position="696"/>
        <end position="741"/>
    </location>
</feature>
<dbReference type="SMART" id="SM00233">
    <property type="entry name" value="PH"/>
    <property type="match status" value="1"/>
</dbReference>
<dbReference type="GO" id="GO:0035023">
    <property type="term" value="P:regulation of Rho protein signal transduction"/>
    <property type="evidence" value="ECO:0007669"/>
    <property type="project" value="TreeGrafter"/>
</dbReference>
<keyword evidence="5 6" id="KW-0175">Coiled coil</keyword>
<feature type="region of interest" description="Disordered" evidence="7">
    <location>
        <begin position="614"/>
        <end position="635"/>
    </location>
</feature>
<sequence>MFQILCDDKDSDSHHGHHDPTNFADDLALVHSEFLSDTSVTASDLCSDLSLRLHESEPETWTPHVGKEVSRKLKEKEVKRQEHIYEFILTEKHHCMTLLVMQKIFVDGLQKYFNLGPNLERMFPRLADLTELHLELLSRLRQRQRESPVVSSIADILLEQFSKEHAVKLKSAYGEFCSRHRDAVEIYKYYAQQDGRFGEFVKHCQTNPLLKKKGIPECILFVTQRLTKYPLLIEPLIKTSKDNKQEQETLQKALSLVKEILVEVDAQVAEKEKEDRKLDIYHRIDAKSFTIHRGHKFKKSDILQGNRSLKFEGVAMLMQGRGKMQVVLVIVLTDVLFFLQENSTKYSFFTPDNKAGVVSLQKLLVREKAGQDSRGIYLISSNPADPEMFELKVHKPKDKQVWIHAIREAVQNCPEEEEDPSTLSAEDRQGLLNAKQHQVRNLIALLRQNDIEQALLLEEKMSLQLKLLAASGLEPPSPPAYRHLVSESADTGQMWKEVLTAVQEVSQLASSLYATGTNLSRSVSSAGEHQSETYVSPILPKRAETFGGFDNNQAPLKLMGKKLHQQSAAGAAPTATPDFENLKPGDSRLFERLPYRNCVITGKPLINGSAVNVNSNAPPASQPMPAQGQRAPTNQLTAPPDAPALLSLGREQQYAAIQLSHYVYTLLCIISQLMTTNGSLQAQVSNMKGTDKQYRHNQQLEELRNLQDKLSGEKASWAATREQEEKELEEKRQELLRLQVSGKDSFGERLNHCKHFQEQIRVEQTDITQQRDQLYRKMEVLTSQGLLISPNVAIPVTGQLDDSSKDSSEDSSPQSSDTSSATSAANPSSLSHSASTVDKRKESKWNKAASATIIRSVVNRSTKKHCSMCFAGSNVPKQHLPLNLISTTNQQKVSHTQNLPIKQQIPLKLASRLSSGATESPKPGQGGPQQILPLKLSQDEKIRRTSTSGYQRLSENSFSPPSEETTPTGHSHIRTGSSPAMMQQSPPSSGSSSQCQSPSGTKATRTNTYPKFPDKFKVRGEQAPSQDEEVIYF</sequence>
<dbReference type="PROSITE" id="PS50010">
    <property type="entry name" value="DH_2"/>
    <property type="match status" value="1"/>
</dbReference>
<keyword evidence="2" id="KW-0963">Cytoplasm</keyword>
<dbReference type="InterPro" id="IPR041020">
    <property type="entry name" value="PH_16"/>
</dbReference>
<dbReference type="SUPFAM" id="SSF50729">
    <property type="entry name" value="PH domain-like"/>
    <property type="match status" value="1"/>
</dbReference>
<protein>
    <submittedName>
        <fullName evidence="8">Uncharacterized protein</fullName>
    </submittedName>
</protein>
<evidence type="ECO:0000256" key="1">
    <source>
        <dbReference type="ARBA" id="ARBA00004496"/>
    </source>
</evidence>
<keyword evidence="4" id="KW-0479">Metal-binding</keyword>
<dbReference type="GO" id="GO:0005085">
    <property type="term" value="F:guanyl-nucleotide exchange factor activity"/>
    <property type="evidence" value="ECO:0007669"/>
    <property type="project" value="InterPro"/>
</dbReference>
<dbReference type="PANTHER" id="PTHR13944:SF21">
    <property type="entry name" value="CYSTS, ISOFORM C"/>
    <property type="match status" value="1"/>
</dbReference>
<keyword evidence="4" id="KW-0863">Zinc-finger</keyword>
<dbReference type="OrthoDB" id="28045at2759"/>
<dbReference type="Pfam" id="PF00621">
    <property type="entry name" value="RhoGEF"/>
    <property type="match status" value="1"/>
</dbReference>
<dbReference type="CDD" id="cd15789">
    <property type="entry name" value="PH_ARHGEF2_18_like"/>
    <property type="match status" value="1"/>
</dbReference>
<feature type="region of interest" description="Disordered" evidence="7">
    <location>
        <begin position="913"/>
        <end position="1033"/>
    </location>
</feature>